<name>K2N286_TRYCR</name>
<keyword evidence="3" id="KW-1185">Reference proteome</keyword>
<feature type="transmembrane region" description="Helical" evidence="1">
    <location>
        <begin position="138"/>
        <end position="155"/>
    </location>
</feature>
<comment type="caution">
    <text evidence="2">The sequence shown here is derived from an EMBL/GenBank/DDBJ whole genome shotgun (WGS) entry which is preliminary data.</text>
</comment>
<evidence type="ECO:0000313" key="3">
    <source>
        <dbReference type="Proteomes" id="UP000007350"/>
    </source>
</evidence>
<gene>
    <name evidence="2" type="ORF">MOQ_007599</name>
</gene>
<evidence type="ECO:0000313" key="2">
    <source>
        <dbReference type="EMBL" id="EKF28646.1"/>
    </source>
</evidence>
<dbReference type="EMBL" id="AHKC01015357">
    <property type="protein sequence ID" value="EKF28646.1"/>
    <property type="molecule type" value="Genomic_DNA"/>
</dbReference>
<dbReference type="AlphaFoldDB" id="K2N286"/>
<accession>K2N286</accession>
<evidence type="ECO:0000256" key="1">
    <source>
        <dbReference type="SAM" id="Phobius"/>
    </source>
</evidence>
<protein>
    <submittedName>
        <fullName evidence="2">Uncharacterized protein</fullName>
    </submittedName>
</protein>
<feature type="non-terminal residue" evidence="2">
    <location>
        <position position="1"/>
    </location>
</feature>
<proteinExistence type="predicted"/>
<dbReference type="Proteomes" id="UP000007350">
    <property type="component" value="Unassembled WGS sequence"/>
</dbReference>
<feature type="transmembrane region" description="Helical" evidence="1">
    <location>
        <begin position="115"/>
        <end position="132"/>
    </location>
</feature>
<keyword evidence="1" id="KW-0472">Membrane</keyword>
<keyword evidence="1" id="KW-1133">Transmembrane helix</keyword>
<keyword evidence="1" id="KW-0812">Transmembrane</keyword>
<sequence length="263" mass="27255">PILKCDSTQTVVSVSCIRMCSACVQRDGCGKQRGAHSRAAEANEAKNNHHNYSYFIHRTTVDVHTPPWLSAGTHSPHTPLQPRAVCASADTASSSGAHTHAELLRLPSILRRRDGAWVVVVVGASVVVVIGASGAVVVVVEGACVVVVVVVVFGVRTSGDSSSAISGGDSSLCDPFSTVLPVSASASVPVSESCLKRGPSSSCDGGGDELELVSASPLSTAHTDGWMHRASTNRAHSIRHVVIIVSVVVQWCGADLHSEGHGE</sequence>
<organism evidence="2 3">
    <name type="scientific">Trypanosoma cruzi marinkellei</name>
    <dbReference type="NCBI Taxonomy" id="85056"/>
    <lineage>
        <taxon>Eukaryota</taxon>
        <taxon>Discoba</taxon>
        <taxon>Euglenozoa</taxon>
        <taxon>Kinetoplastea</taxon>
        <taxon>Metakinetoplastina</taxon>
        <taxon>Trypanosomatida</taxon>
        <taxon>Trypanosomatidae</taxon>
        <taxon>Trypanosoma</taxon>
        <taxon>Schizotrypanum</taxon>
    </lineage>
</organism>
<reference evidence="2 3" key="1">
    <citation type="journal article" date="2012" name="BMC Genomics">
        <title>Comparative genomic analysis of human infective Trypanosoma cruzi lineages with the bat-restricted subspecies T. cruzi marinkellei.</title>
        <authorList>
            <person name="Franzen O."/>
            <person name="Talavera-Lopez C."/>
            <person name="Ochaya S."/>
            <person name="Butler C.E."/>
            <person name="Messenger L.A."/>
            <person name="Lewis M.D."/>
            <person name="Llewellyn M.S."/>
            <person name="Marinkelle C.J."/>
            <person name="Tyler K.M."/>
            <person name="Miles M.A."/>
            <person name="Andersson B."/>
        </authorList>
    </citation>
    <scope>NUCLEOTIDE SEQUENCE [LARGE SCALE GENOMIC DNA]</scope>
    <source>
        <strain evidence="2 3">B7</strain>
    </source>
</reference>